<feature type="transmembrane region" description="Helical" evidence="8">
    <location>
        <begin position="271"/>
        <end position="291"/>
    </location>
</feature>
<feature type="transmembrane region" description="Helical" evidence="8">
    <location>
        <begin position="162"/>
        <end position="182"/>
    </location>
</feature>
<dbReference type="GO" id="GO:0022857">
    <property type="term" value="F:transmembrane transporter activity"/>
    <property type="evidence" value="ECO:0007669"/>
    <property type="project" value="InterPro"/>
</dbReference>
<dbReference type="Proteomes" id="UP000480185">
    <property type="component" value="Unassembled WGS sequence"/>
</dbReference>
<dbReference type="EMBL" id="WJNH01000007">
    <property type="protein sequence ID" value="MRG87031.1"/>
    <property type="molecule type" value="Genomic_DNA"/>
</dbReference>
<dbReference type="GO" id="GO:0005886">
    <property type="term" value="C:plasma membrane"/>
    <property type="evidence" value="ECO:0007669"/>
    <property type="project" value="UniProtKB-SubCell"/>
</dbReference>
<accession>A0A6G1X7Q1</accession>
<feature type="transmembrane region" description="Helical" evidence="8">
    <location>
        <begin position="39"/>
        <end position="62"/>
    </location>
</feature>
<dbReference type="PANTHER" id="PTHR43271:SF2">
    <property type="entry name" value="BLL2771 PROTEIN"/>
    <property type="match status" value="1"/>
</dbReference>
<feature type="transmembrane region" description="Helical" evidence="8">
    <location>
        <begin position="103"/>
        <end position="121"/>
    </location>
</feature>
<evidence type="ECO:0000256" key="5">
    <source>
        <dbReference type="ARBA" id="ARBA00022692"/>
    </source>
</evidence>
<dbReference type="InterPro" id="IPR020846">
    <property type="entry name" value="MFS_dom"/>
</dbReference>
<protein>
    <submittedName>
        <fullName evidence="10">MFS transporter</fullName>
    </submittedName>
</protein>
<dbReference type="PROSITE" id="PS50850">
    <property type="entry name" value="MFS"/>
    <property type="match status" value="1"/>
</dbReference>
<proteinExistence type="inferred from homology"/>
<gene>
    <name evidence="10" type="ORF">GH754_12000</name>
</gene>
<comment type="subcellular location">
    <subcellularLocation>
        <location evidence="1">Cell membrane</location>
        <topology evidence="1">Multi-pass membrane protein</topology>
    </subcellularLocation>
</comment>
<feature type="transmembrane region" description="Helical" evidence="8">
    <location>
        <begin position="358"/>
        <end position="375"/>
    </location>
</feature>
<dbReference type="PANTHER" id="PTHR43271">
    <property type="entry name" value="BLL2771 PROTEIN"/>
    <property type="match status" value="1"/>
</dbReference>
<feature type="transmembrane region" description="Helical" evidence="8">
    <location>
        <begin position="211"/>
        <end position="234"/>
    </location>
</feature>
<evidence type="ECO:0000313" key="10">
    <source>
        <dbReference type="EMBL" id="MRG87031.1"/>
    </source>
</evidence>
<feature type="transmembrane region" description="Helical" evidence="8">
    <location>
        <begin position="246"/>
        <end position="264"/>
    </location>
</feature>
<dbReference type="Pfam" id="PF07690">
    <property type="entry name" value="MFS_1"/>
    <property type="match status" value="1"/>
</dbReference>
<evidence type="ECO:0000256" key="4">
    <source>
        <dbReference type="ARBA" id="ARBA00022475"/>
    </source>
</evidence>
<sequence length="390" mass="43534">MFKQAKIASMILIVAGIFIASNLYTMLPIQTVLTEKYMISLEAASMASFCFIISYAFGLLSFGILTDRFEEKHILIYGMLALSIMTLWIPFANNYLTFLIGRSIQGFLAASFAPAAFSYIFHHFHGKTQTISIAMINTGFLFAGIFGQMLSAALVFSFSFHSLFYAFSGFYFIFFILLIVTLEYSKKTNIITTKLLRHIVTLIRFTPLQKLYITAFFLLFTVMLFYGGFEILLAKENQSFPFSHQTFRLIGLIGIVPAFFASQLESRFGPIQVLSGSLVLMSIGFIFPIVTLNEWTLIMASICMIGSTSLTIPMVVLLVGRYGHESKGRAISLYSFTLLTGASVGSICAALIPFTYILIGIVFLFIGLVLMSRSLQKEKDQKLKVSSNSI</sequence>
<feature type="transmembrane region" description="Helical" evidence="8">
    <location>
        <begin position="74"/>
        <end position="91"/>
    </location>
</feature>
<evidence type="ECO:0000313" key="11">
    <source>
        <dbReference type="Proteomes" id="UP000480185"/>
    </source>
</evidence>
<feature type="domain" description="Major facilitator superfamily (MFS) profile" evidence="9">
    <location>
        <begin position="8"/>
        <end position="379"/>
    </location>
</feature>
<dbReference type="RefSeq" id="WP_153728923.1">
    <property type="nucleotide sequence ID" value="NZ_WJNH01000007.1"/>
</dbReference>
<evidence type="ECO:0000256" key="7">
    <source>
        <dbReference type="ARBA" id="ARBA00023136"/>
    </source>
</evidence>
<dbReference type="AlphaFoldDB" id="A0A6G1X7Q1"/>
<dbReference type="SUPFAM" id="SSF103473">
    <property type="entry name" value="MFS general substrate transporter"/>
    <property type="match status" value="1"/>
</dbReference>
<reference evidence="10 11" key="1">
    <citation type="submission" date="2019-11" db="EMBL/GenBank/DDBJ databases">
        <authorList>
            <person name="Li J."/>
        </authorList>
    </citation>
    <scope>NUCLEOTIDE SEQUENCE [LARGE SCALE GENOMIC DNA]</scope>
    <source>
        <strain evidence="10 11">J4</strain>
    </source>
</reference>
<feature type="transmembrane region" description="Helical" evidence="8">
    <location>
        <begin position="7"/>
        <end position="27"/>
    </location>
</feature>
<comment type="caution">
    <text evidence="10">The sequence shown here is derived from an EMBL/GenBank/DDBJ whole genome shotgun (WGS) entry which is preliminary data.</text>
</comment>
<keyword evidence="11" id="KW-1185">Reference proteome</keyword>
<evidence type="ECO:0000256" key="3">
    <source>
        <dbReference type="ARBA" id="ARBA00022448"/>
    </source>
</evidence>
<evidence type="ECO:0000256" key="8">
    <source>
        <dbReference type="SAM" id="Phobius"/>
    </source>
</evidence>
<evidence type="ECO:0000256" key="6">
    <source>
        <dbReference type="ARBA" id="ARBA00022989"/>
    </source>
</evidence>
<dbReference type="OrthoDB" id="9781156at2"/>
<comment type="similarity">
    <text evidence="2">Belongs to the major facilitator superfamily.</text>
</comment>
<evidence type="ECO:0000259" key="9">
    <source>
        <dbReference type="PROSITE" id="PS50850"/>
    </source>
</evidence>
<organism evidence="10 11">
    <name type="scientific">Salinibacillus xinjiangensis</name>
    <dbReference type="NCBI Taxonomy" id="1229268"/>
    <lineage>
        <taxon>Bacteria</taxon>
        <taxon>Bacillati</taxon>
        <taxon>Bacillota</taxon>
        <taxon>Bacilli</taxon>
        <taxon>Bacillales</taxon>
        <taxon>Bacillaceae</taxon>
        <taxon>Salinibacillus</taxon>
    </lineage>
</organism>
<feature type="transmembrane region" description="Helical" evidence="8">
    <location>
        <begin position="297"/>
        <end position="319"/>
    </location>
</feature>
<keyword evidence="3" id="KW-0813">Transport</keyword>
<dbReference type="InterPro" id="IPR036259">
    <property type="entry name" value="MFS_trans_sf"/>
</dbReference>
<dbReference type="Gene3D" id="1.20.1250.20">
    <property type="entry name" value="MFS general substrate transporter like domains"/>
    <property type="match status" value="1"/>
</dbReference>
<keyword evidence="6 8" id="KW-1133">Transmembrane helix</keyword>
<keyword evidence="4" id="KW-1003">Cell membrane</keyword>
<name>A0A6G1X7Q1_9BACI</name>
<evidence type="ECO:0000256" key="1">
    <source>
        <dbReference type="ARBA" id="ARBA00004651"/>
    </source>
</evidence>
<evidence type="ECO:0000256" key="2">
    <source>
        <dbReference type="ARBA" id="ARBA00008335"/>
    </source>
</evidence>
<feature type="transmembrane region" description="Helical" evidence="8">
    <location>
        <begin position="331"/>
        <end position="352"/>
    </location>
</feature>
<dbReference type="InterPro" id="IPR011701">
    <property type="entry name" value="MFS"/>
</dbReference>
<keyword evidence="7 8" id="KW-0472">Membrane</keyword>
<keyword evidence="5 8" id="KW-0812">Transmembrane</keyword>
<feature type="transmembrane region" description="Helical" evidence="8">
    <location>
        <begin position="133"/>
        <end position="156"/>
    </location>
</feature>